<protein>
    <recommendedName>
        <fullName evidence="3">CCHC-type domain-containing protein</fullName>
    </recommendedName>
</protein>
<name>A0A3N0Y941_ANAGA</name>
<evidence type="ECO:0000313" key="5">
    <source>
        <dbReference type="Proteomes" id="UP000281406"/>
    </source>
</evidence>
<dbReference type="PROSITE" id="PS50158">
    <property type="entry name" value="ZF_CCHC"/>
    <property type="match status" value="1"/>
</dbReference>
<feature type="compositionally biased region" description="Basic and acidic residues" evidence="2">
    <location>
        <begin position="34"/>
        <end position="43"/>
    </location>
</feature>
<evidence type="ECO:0000313" key="4">
    <source>
        <dbReference type="EMBL" id="ROL42745.1"/>
    </source>
</evidence>
<feature type="compositionally biased region" description="Polar residues" evidence="2">
    <location>
        <begin position="195"/>
        <end position="205"/>
    </location>
</feature>
<dbReference type="InterPro" id="IPR036875">
    <property type="entry name" value="Znf_CCHC_sf"/>
</dbReference>
<keyword evidence="1" id="KW-0479">Metal-binding</keyword>
<feature type="compositionally biased region" description="Basic and acidic residues" evidence="2">
    <location>
        <begin position="69"/>
        <end position="78"/>
    </location>
</feature>
<proteinExistence type="predicted"/>
<accession>A0A3N0Y941</accession>
<dbReference type="Pfam" id="PF00098">
    <property type="entry name" value="zf-CCHC"/>
    <property type="match status" value="1"/>
</dbReference>
<evidence type="ECO:0000259" key="3">
    <source>
        <dbReference type="PROSITE" id="PS50158"/>
    </source>
</evidence>
<dbReference type="SUPFAM" id="SSF57756">
    <property type="entry name" value="Retrovirus zinc finger-like domains"/>
    <property type="match status" value="1"/>
</dbReference>
<feature type="compositionally biased region" description="Low complexity" evidence="2">
    <location>
        <begin position="273"/>
        <end position="292"/>
    </location>
</feature>
<organism evidence="4 5">
    <name type="scientific">Anabarilius grahami</name>
    <name type="common">Kanglang fish</name>
    <name type="synonym">Barilius grahami</name>
    <dbReference type="NCBI Taxonomy" id="495550"/>
    <lineage>
        <taxon>Eukaryota</taxon>
        <taxon>Metazoa</taxon>
        <taxon>Chordata</taxon>
        <taxon>Craniata</taxon>
        <taxon>Vertebrata</taxon>
        <taxon>Euteleostomi</taxon>
        <taxon>Actinopterygii</taxon>
        <taxon>Neopterygii</taxon>
        <taxon>Teleostei</taxon>
        <taxon>Ostariophysi</taxon>
        <taxon>Cypriniformes</taxon>
        <taxon>Xenocyprididae</taxon>
        <taxon>Xenocypridinae</taxon>
        <taxon>Xenocypridinae incertae sedis</taxon>
        <taxon>Anabarilius</taxon>
    </lineage>
</organism>
<dbReference type="EMBL" id="RJVU01049346">
    <property type="protein sequence ID" value="ROL42745.1"/>
    <property type="molecule type" value="Genomic_DNA"/>
</dbReference>
<evidence type="ECO:0000256" key="1">
    <source>
        <dbReference type="PROSITE-ProRule" id="PRU00047"/>
    </source>
</evidence>
<keyword evidence="1" id="KW-0863">Zinc-finger</keyword>
<feature type="domain" description="CCHC-type" evidence="3">
    <location>
        <begin position="250"/>
        <end position="263"/>
    </location>
</feature>
<dbReference type="OrthoDB" id="10065209at2759"/>
<feature type="compositionally biased region" description="Polar residues" evidence="2">
    <location>
        <begin position="79"/>
        <end position="91"/>
    </location>
</feature>
<dbReference type="GO" id="GO:0003676">
    <property type="term" value="F:nucleic acid binding"/>
    <property type="evidence" value="ECO:0007669"/>
    <property type="project" value="InterPro"/>
</dbReference>
<comment type="caution">
    <text evidence="4">The sequence shown here is derived from an EMBL/GenBank/DDBJ whole genome shotgun (WGS) entry which is preliminary data.</text>
</comment>
<dbReference type="Gene3D" id="4.10.60.10">
    <property type="entry name" value="Zinc finger, CCHC-type"/>
    <property type="match status" value="1"/>
</dbReference>
<keyword evidence="5" id="KW-1185">Reference proteome</keyword>
<reference evidence="4 5" key="1">
    <citation type="submission" date="2018-10" db="EMBL/GenBank/DDBJ databases">
        <title>Genome assembly for a Yunnan-Guizhou Plateau 3E fish, Anabarilius grahami (Regan), and its evolutionary and genetic applications.</title>
        <authorList>
            <person name="Jiang W."/>
        </authorList>
    </citation>
    <scope>NUCLEOTIDE SEQUENCE [LARGE SCALE GENOMIC DNA]</scope>
    <source>
        <strain evidence="4">AG-KIZ</strain>
        <tissue evidence="4">Muscle</tissue>
    </source>
</reference>
<dbReference type="GO" id="GO:0008270">
    <property type="term" value="F:zinc ion binding"/>
    <property type="evidence" value="ECO:0007669"/>
    <property type="project" value="UniProtKB-KW"/>
</dbReference>
<evidence type="ECO:0000256" key="2">
    <source>
        <dbReference type="SAM" id="MobiDB-lite"/>
    </source>
</evidence>
<keyword evidence="1" id="KW-0862">Zinc</keyword>
<feature type="region of interest" description="Disordered" evidence="2">
    <location>
        <begin position="273"/>
        <end position="298"/>
    </location>
</feature>
<dbReference type="Proteomes" id="UP000281406">
    <property type="component" value="Unassembled WGS sequence"/>
</dbReference>
<dbReference type="InterPro" id="IPR001878">
    <property type="entry name" value="Znf_CCHC"/>
</dbReference>
<feature type="region of interest" description="Disordered" evidence="2">
    <location>
        <begin position="191"/>
        <end position="210"/>
    </location>
</feature>
<feature type="region of interest" description="Disordered" evidence="2">
    <location>
        <begin position="29"/>
        <end position="91"/>
    </location>
</feature>
<sequence>MMFVARGAWFSGACNGRERQGMRGWMLENSGSRSETRMTDDTHTQTWNTGGSSETQETGWMLENSGSRSETRMTDDTHTQTWNTGGSSETQETGQCLTGVMRFLQLQLMQRRCKIYLPALVLFYVLLRDQFIEHVFDTSLLRELKQLVRRQPIITLLDVQGEAMRWEQEGIPGGARSRSYSVPSAYGHQYGVQGGSSNMPRNGSLGSDLGDLKDILKQQQDQLNQLTQSIALLQNNQRRTRQFRDGPVICRRCQRPGHFARECDGERVAFRPRSNSVASPLSSPSVARPSAPQQGSEN</sequence>
<gene>
    <name evidence="4" type="ORF">DPX16_8662</name>
</gene>
<feature type="compositionally biased region" description="Polar residues" evidence="2">
    <location>
        <begin position="44"/>
        <end position="68"/>
    </location>
</feature>
<dbReference type="AlphaFoldDB" id="A0A3N0Y941"/>